<evidence type="ECO:0000256" key="2">
    <source>
        <dbReference type="SAM" id="Phobius"/>
    </source>
</evidence>
<dbReference type="EMBL" id="LAZR01006946">
    <property type="protein sequence ID" value="KKM88538.1"/>
    <property type="molecule type" value="Genomic_DNA"/>
</dbReference>
<keyword evidence="2" id="KW-0812">Transmembrane</keyword>
<sequence length="299" mass="33857">MDLRPISVFLIIIVPLCTIVAVVFYLIKSKRRKLEDIDAETFLASVLQSVDNIVNYYEPIYDSSGKIFDFQIKYANECNREYLGLKPKEIIGRPISEVFPYLFLNGEFEGLVESFVNGQKVVLQNQINVKGEKMWFKSVVRPLPKGICVTSRNTTPEISSEQNLNSMNESLKERNQELSDTVSFLNDVLKNTPGVIAYLEPVVDRRGKTVDFEIIFASDAAGLLSEFDRGQIVGRNLSEAFPFLMDRDIFEIISVCDKSRRQHLLKVELPSLEEGPITFNLEVNRTGSGVTLTLSKLTN</sequence>
<dbReference type="CDD" id="cd00130">
    <property type="entry name" value="PAS"/>
    <property type="match status" value="1"/>
</dbReference>
<feature type="transmembrane region" description="Helical" evidence="2">
    <location>
        <begin position="6"/>
        <end position="27"/>
    </location>
</feature>
<dbReference type="AlphaFoldDB" id="A0A0F9L497"/>
<feature type="coiled-coil region" evidence="1">
    <location>
        <begin position="161"/>
        <end position="188"/>
    </location>
</feature>
<keyword evidence="2" id="KW-1133">Transmembrane helix</keyword>
<dbReference type="Pfam" id="PF13426">
    <property type="entry name" value="PAS_9"/>
    <property type="match status" value="2"/>
</dbReference>
<gene>
    <name evidence="4" type="ORF">LCGC14_1257720</name>
</gene>
<accession>A0A0F9L497</accession>
<organism evidence="4">
    <name type="scientific">marine sediment metagenome</name>
    <dbReference type="NCBI Taxonomy" id="412755"/>
    <lineage>
        <taxon>unclassified sequences</taxon>
        <taxon>metagenomes</taxon>
        <taxon>ecological metagenomes</taxon>
    </lineage>
</organism>
<name>A0A0F9L497_9ZZZZ</name>
<comment type="caution">
    <text evidence="4">The sequence shown here is derived from an EMBL/GenBank/DDBJ whole genome shotgun (WGS) entry which is preliminary data.</text>
</comment>
<dbReference type="Gene3D" id="3.30.450.20">
    <property type="entry name" value="PAS domain"/>
    <property type="match status" value="2"/>
</dbReference>
<evidence type="ECO:0000256" key="1">
    <source>
        <dbReference type="SAM" id="Coils"/>
    </source>
</evidence>
<evidence type="ECO:0000259" key="3">
    <source>
        <dbReference type="PROSITE" id="PS50112"/>
    </source>
</evidence>
<keyword evidence="2" id="KW-0472">Membrane</keyword>
<dbReference type="SUPFAM" id="SSF55785">
    <property type="entry name" value="PYP-like sensor domain (PAS domain)"/>
    <property type="match status" value="1"/>
</dbReference>
<dbReference type="PROSITE" id="PS50112">
    <property type="entry name" value="PAS"/>
    <property type="match status" value="1"/>
</dbReference>
<reference evidence="4" key="1">
    <citation type="journal article" date="2015" name="Nature">
        <title>Complex archaea that bridge the gap between prokaryotes and eukaryotes.</title>
        <authorList>
            <person name="Spang A."/>
            <person name="Saw J.H."/>
            <person name="Jorgensen S.L."/>
            <person name="Zaremba-Niedzwiedzka K."/>
            <person name="Martijn J."/>
            <person name="Lind A.E."/>
            <person name="van Eijk R."/>
            <person name="Schleper C."/>
            <person name="Guy L."/>
            <person name="Ettema T.J."/>
        </authorList>
    </citation>
    <scope>NUCLEOTIDE SEQUENCE</scope>
</reference>
<keyword evidence="1" id="KW-0175">Coiled coil</keyword>
<evidence type="ECO:0000313" key="4">
    <source>
        <dbReference type="EMBL" id="KKM88538.1"/>
    </source>
</evidence>
<feature type="domain" description="PAS" evidence="3">
    <location>
        <begin position="60"/>
        <end position="93"/>
    </location>
</feature>
<protein>
    <recommendedName>
        <fullName evidence="3">PAS domain-containing protein</fullName>
    </recommendedName>
</protein>
<dbReference type="InterPro" id="IPR000014">
    <property type="entry name" value="PAS"/>
</dbReference>
<dbReference type="InterPro" id="IPR035965">
    <property type="entry name" value="PAS-like_dom_sf"/>
</dbReference>
<proteinExistence type="predicted"/>